<evidence type="ECO:0000256" key="1">
    <source>
        <dbReference type="SAM" id="MobiDB-lite"/>
    </source>
</evidence>
<keyword evidence="2" id="KW-0472">Membrane</keyword>
<dbReference type="OrthoDB" id="4333421at2"/>
<dbReference type="STRING" id="417292.SAMN05421806_13329"/>
<evidence type="ECO:0000313" key="4">
    <source>
        <dbReference type="Proteomes" id="UP000199155"/>
    </source>
</evidence>
<accession>A0A1G9JNR4</accession>
<feature type="transmembrane region" description="Helical" evidence="2">
    <location>
        <begin position="79"/>
        <end position="99"/>
    </location>
</feature>
<dbReference type="Proteomes" id="UP000199155">
    <property type="component" value="Unassembled WGS sequence"/>
</dbReference>
<proteinExistence type="predicted"/>
<dbReference type="AlphaFoldDB" id="A0A1G9JNR4"/>
<keyword evidence="2" id="KW-0812">Transmembrane</keyword>
<sequence length="107" mass="11347">MRCPGWYYVKVTASPNLTPTWGNKPLKLSLRLTVEDTPGNQPAYAGDPGIFQLPHTKPTPTPKKPTAAEDGASGGMKTVAIGAFGTGLLLLAVAATRVLRARRPPRP</sequence>
<protein>
    <submittedName>
        <fullName evidence="3">Uncharacterized protein</fullName>
    </submittedName>
</protein>
<keyword evidence="4" id="KW-1185">Reference proteome</keyword>
<reference evidence="3 4" key="1">
    <citation type="submission" date="2016-10" db="EMBL/GenBank/DDBJ databases">
        <authorList>
            <person name="de Groot N.N."/>
        </authorList>
    </citation>
    <scope>NUCLEOTIDE SEQUENCE [LARGE SCALE GENOMIC DNA]</scope>
    <source>
        <strain evidence="3 4">CGMCC 4.5727</strain>
    </source>
</reference>
<name>A0A1G9JNR4_9ACTN</name>
<organism evidence="3 4">
    <name type="scientific">Streptomyces indicus</name>
    <dbReference type="NCBI Taxonomy" id="417292"/>
    <lineage>
        <taxon>Bacteria</taxon>
        <taxon>Bacillati</taxon>
        <taxon>Actinomycetota</taxon>
        <taxon>Actinomycetes</taxon>
        <taxon>Kitasatosporales</taxon>
        <taxon>Streptomycetaceae</taxon>
        <taxon>Streptomyces</taxon>
    </lineage>
</organism>
<keyword evidence="2" id="KW-1133">Transmembrane helix</keyword>
<gene>
    <name evidence="3" type="ORF">SAMN05421806_13329</name>
</gene>
<evidence type="ECO:0000313" key="3">
    <source>
        <dbReference type="EMBL" id="SDL39200.1"/>
    </source>
</evidence>
<evidence type="ECO:0000256" key="2">
    <source>
        <dbReference type="SAM" id="Phobius"/>
    </source>
</evidence>
<dbReference type="EMBL" id="FNFF01000033">
    <property type="protein sequence ID" value="SDL39200.1"/>
    <property type="molecule type" value="Genomic_DNA"/>
</dbReference>
<feature type="region of interest" description="Disordered" evidence="1">
    <location>
        <begin position="36"/>
        <end position="72"/>
    </location>
</feature>